<dbReference type="EMBL" id="CP000699">
    <property type="protein sequence ID" value="ABQ69744.1"/>
    <property type="molecule type" value="Genomic_DNA"/>
</dbReference>
<feature type="domain" description="Acyl-CoA dehydrogenase/oxidase C-terminal" evidence="6">
    <location>
        <begin position="228"/>
        <end position="348"/>
    </location>
</feature>
<dbReference type="Proteomes" id="UP000001989">
    <property type="component" value="Chromosome"/>
</dbReference>
<keyword evidence="5" id="KW-0560">Oxidoreductase</keyword>
<dbReference type="InterPro" id="IPR009075">
    <property type="entry name" value="AcylCo_DH/oxidase_C"/>
</dbReference>
<dbReference type="GO" id="GO:0050660">
    <property type="term" value="F:flavin adenine dinucleotide binding"/>
    <property type="evidence" value="ECO:0007669"/>
    <property type="project" value="InterPro"/>
</dbReference>
<evidence type="ECO:0000256" key="4">
    <source>
        <dbReference type="ARBA" id="ARBA00022827"/>
    </source>
</evidence>
<name>A0A9J9HE55_RHIWR</name>
<protein>
    <submittedName>
        <fullName evidence="8">Acyl-CoA dehydrogenase domain protein</fullName>
    </submittedName>
</protein>
<comment type="similarity">
    <text evidence="2">Belongs to the acyl-CoA dehydrogenase family.</text>
</comment>
<evidence type="ECO:0000313" key="8">
    <source>
        <dbReference type="EMBL" id="ABQ69744.1"/>
    </source>
</evidence>
<keyword evidence="3" id="KW-0285">Flavoprotein</keyword>
<dbReference type="KEGG" id="swi:Swit_3398"/>
<dbReference type="InterPro" id="IPR037069">
    <property type="entry name" value="AcylCoA_DH/ox_N_sf"/>
</dbReference>
<dbReference type="InterPro" id="IPR009100">
    <property type="entry name" value="AcylCoA_DH/oxidase_NM_dom_sf"/>
</dbReference>
<proteinExistence type="inferred from homology"/>
<dbReference type="SUPFAM" id="SSF56645">
    <property type="entry name" value="Acyl-CoA dehydrogenase NM domain-like"/>
    <property type="match status" value="1"/>
</dbReference>
<evidence type="ECO:0000259" key="6">
    <source>
        <dbReference type="Pfam" id="PF00441"/>
    </source>
</evidence>
<accession>A0A9J9HE55</accession>
<evidence type="ECO:0000256" key="1">
    <source>
        <dbReference type="ARBA" id="ARBA00001974"/>
    </source>
</evidence>
<dbReference type="PANTHER" id="PTHR43884:SF20">
    <property type="entry name" value="ACYL-COA DEHYDROGENASE FADE28"/>
    <property type="match status" value="1"/>
</dbReference>
<dbReference type="Pfam" id="PF02771">
    <property type="entry name" value="Acyl-CoA_dh_N"/>
    <property type="match status" value="1"/>
</dbReference>
<dbReference type="SUPFAM" id="SSF47203">
    <property type="entry name" value="Acyl-CoA dehydrogenase C-terminal domain-like"/>
    <property type="match status" value="1"/>
</dbReference>
<feature type="domain" description="Acyl-CoA dehydrogenase/oxidase N-terminal" evidence="7">
    <location>
        <begin position="10"/>
        <end position="119"/>
    </location>
</feature>
<dbReference type="Gene3D" id="1.10.540.10">
    <property type="entry name" value="Acyl-CoA dehydrogenase/oxidase, N-terminal domain"/>
    <property type="match status" value="1"/>
</dbReference>
<gene>
    <name evidence="8" type="ordered locus">Swit_3398</name>
</gene>
<dbReference type="Gene3D" id="1.20.140.10">
    <property type="entry name" value="Butyryl-CoA Dehydrogenase, subunit A, domain 3"/>
    <property type="match status" value="1"/>
</dbReference>
<dbReference type="AlphaFoldDB" id="A0A9J9HE55"/>
<evidence type="ECO:0000259" key="7">
    <source>
        <dbReference type="Pfam" id="PF02771"/>
    </source>
</evidence>
<dbReference type="Pfam" id="PF00441">
    <property type="entry name" value="Acyl-CoA_dh_1"/>
    <property type="match status" value="1"/>
</dbReference>
<evidence type="ECO:0000256" key="5">
    <source>
        <dbReference type="ARBA" id="ARBA00023002"/>
    </source>
</evidence>
<keyword evidence="4" id="KW-0274">FAD</keyword>
<evidence type="ECO:0000313" key="9">
    <source>
        <dbReference type="Proteomes" id="UP000001989"/>
    </source>
</evidence>
<evidence type="ECO:0000256" key="3">
    <source>
        <dbReference type="ARBA" id="ARBA00022630"/>
    </source>
</evidence>
<keyword evidence="9" id="KW-1185">Reference proteome</keyword>
<dbReference type="InterPro" id="IPR036250">
    <property type="entry name" value="AcylCo_DH-like_C"/>
</dbReference>
<sequence length="366" mass="39035">MNFEFSDEMIMLGEQAERLFAARDARKTARAVLDGATHRYDAALWREMASLGWMGVAIPEAYGGAGLGAQALCIIAEQIGRSLAAIPYATTLYLAAEAILLAGTEDQKQALLPAIAAGERIMSFVDATTGARPGQVGRDGTIHADALLAPEGEIAGSLVLAALDADGEIGLFLVDLSQAGVKRAPITTIDPTRNHGLLTLSHVAAERLGSGAITRATLDRLIANAMIPLAFEQVGGATACLTMARDYALERHAFGRPIGSFQAIKHKLARMFVANELARSNAYYGAWALSTNAPDLAEAAAIARLTAIDAYHFAARECLEVFGGLGFTWEADCHLYIRRAKLLASAFGGTVKWSETLMAQIEPRYR</sequence>
<dbReference type="InterPro" id="IPR013786">
    <property type="entry name" value="AcylCoA_DH/ox_N"/>
</dbReference>
<evidence type="ECO:0000256" key="2">
    <source>
        <dbReference type="ARBA" id="ARBA00009347"/>
    </source>
</evidence>
<dbReference type="OrthoDB" id="7328575at2"/>
<comment type="cofactor">
    <cofactor evidence="1">
        <name>FAD</name>
        <dbReference type="ChEBI" id="CHEBI:57692"/>
    </cofactor>
</comment>
<dbReference type="GO" id="GO:0003995">
    <property type="term" value="F:acyl-CoA dehydrogenase activity"/>
    <property type="evidence" value="ECO:0007669"/>
    <property type="project" value="TreeGrafter"/>
</dbReference>
<reference evidence="8 9" key="1">
    <citation type="journal article" date="2010" name="J. Bacteriol.">
        <title>Genome sequence of the dioxin-mineralizing bacterium Sphingomonas wittichii RW1.</title>
        <authorList>
            <person name="Miller T.R."/>
            <person name="Delcher A.L."/>
            <person name="Salzberg S.L."/>
            <person name="Saunders E."/>
            <person name="Detter J.C."/>
            <person name="Halden R.U."/>
        </authorList>
    </citation>
    <scope>NUCLEOTIDE SEQUENCE [LARGE SCALE GENOMIC DNA]</scope>
    <source>
        <strain evidence="9">DSM 6014 / CCUG 31198 / JCM 15750 / NBRC 105917 / EY 4224 / RW1</strain>
    </source>
</reference>
<organism evidence="8 9">
    <name type="scientific">Rhizorhabdus wittichii (strain DSM 6014 / CCUG 31198 / JCM 15750 / NBRC 105917 / EY 4224 / RW1)</name>
    <name type="common">Sphingomonas wittichii</name>
    <dbReference type="NCBI Taxonomy" id="392499"/>
    <lineage>
        <taxon>Bacteria</taxon>
        <taxon>Pseudomonadati</taxon>
        <taxon>Pseudomonadota</taxon>
        <taxon>Alphaproteobacteria</taxon>
        <taxon>Sphingomonadales</taxon>
        <taxon>Sphingomonadaceae</taxon>
        <taxon>Rhizorhabdus</taxon>
    </lineage>
</organism>
<dbReference type="PANTHER" id="PTHR43884">
    <property type="entry name" value="ACYL-COA DEHYDROGENASE"/>
    <property type="match status" value="1"/>
</dbReference>